<name>A0AAN8Q6L9_PATCE</name>
<reference evidence="4 5" key="1">
    <citation type="submission" date="2024-01" db="EMBL/GenBank/DDBJ databases">
        <title>The genome of the rayed Mediterranean limpet Patella caerulea (Linnaeus, 1758).</title>
        <authorList>
            <person name="Anh-Thu Weber A."/>
            <person name="Halstead-Nussloch G."/>
        </authorList>
    </citation>
    <scope>NUCLEOTIDE SEQUENCE [LARGE SCALE GENOMIC DNA]</scope>
    <source>
        <strain evidence="4">AATW-2023a</strain>
        <tissue evidence="4">Whole specimen</tissue>
    </source>
</reference>
<comment type="caution">
    <text evidence="4">The sequence shown here is derived from an EMBL/GenBank/DDBJ whole genome shotgun (WGS) entry which is preliminary data.</text>
</comment>
<dbReference type="InterPro" id="IPR046365">
    <property type="entry name" value="FAM124_dom"/>
</dbReference>
<dbReference type="InterPro" id="IPR029380">
    <property type="entry name" value="FAM124"/>
</dbReference>
<sequence length="304" mass="35191">MSSTRSETGSEDVSLYGSEPDNDDTEEPKLVVRINSNNKIHELCRLYYPVLELIEANRNILDIVSKFPMENDVGEPEQTVPKDNNHYQTSLAFVIFLYEEGMLGCERIQGARGQFENPPWSFHHSEEMKRKTIHPYPYNSQEFYYSSDDLPLWAVRQVHYGNEHLRIMLFVSDVNWYDMLGFYKVILGLEPEVQHQEFCLYTLGSPQGRYDVQFALKRITGTMKPKYLNRVQLVFSVCDIGQMVPLFPHACQPISDKEWTTVDHDGNKVVLNIQSHPTPDTSKQTPFIRNGPRTKTMNQNGFSI</sequence>
<dbReference type="PANTHER" id="PTHR14715">
    <property type="entry name" value="FAM124 DOMAIN-CONTAINING PROTEIN-RELATED"/>
    <property type="match status" value="1"/>
</dbReference>
<dbReference type="AlphaFoldDB" id="A0AAN8Q6L9"/>
<keyword evidence="5" id="KW-1185">Reference proteome</keyword>
<dbReference type="PANTHER" id="PTHR14715:SF6">
    <property type="entry name" value="FAM124 DOMAIN-CONTAINING PROTEIN"/>
    <property type="match status" value="1"/>
</dbReference>
<evidence type="ECO:0000259" key="3">
    <source>
        <dbReference type="Pfam" id="PF15067"/>
    </source>
</evidence>
<proteinExistence type="inferred from homology"/>
<evidence type="ECO:0000313" key="5">
    <source>
        <dbReference type="Proteomes" id="UP001347796"/>
    </source>
</evidence>
<accession>A0AAN8Q6L9</accession>
<dbReference type="EMBL" id="JAZGQO010000001">
    <property type="protein sequence ID" value="KAK6194518.1"/>
    <property type="molecule type" value="Genomic_DNA"/>
</dbReference>
<organism evidence="4 5">
    <name type="scientific">Patella caerulea</name>
    <name type="common">Rayed Mediterranean limpet</name>
    <dbReference type="NCBI Taxonomy" id="87958"/>
    <lineage>
        <taxon>Eukaryota</taxon>
        <taxon>Metazoa</taxon>
        <taxon>Spiralia</taxon>
        <taxon>Lophotrochozoa</taxon>
        <taxon>Mollusca</taxon>
        <taxon>Gastropoda</taxon>
        <taxon>Patellogastropoda</taxon>
        <taxon>Patelloidea</taxon>
        <taxon>Patellidae</taxon>
        <taxon>Patella</taxon>
    </lineage>
</organism>
<feature type="domain" description="FAM124" evidence="3">
    <location>
        <begin position="42"/>
        <end position="271"/>
    </location>
</feature>
<evidence type="ECO:0000256" key="1">
    <source>
        <dbReference type="ARBA" id="ARBA00006440"/>
    </source>
</evidence>
<dbReference type="Proteomes" id="UP001347796">
    <property type="component" value="Unassembled WGS sequence"/>
</dbReference>
<evidence type="ECO:0000313" key="4">
    <source>
        <dbReference type="EMBL" id="KAK6194518.1"/>
    </source>
</evidence>
<feature type="region of interest" description="Disordered" evidence="2">
    <location>
        <begin position="1"/>
        <end position="28"/>
    </location>
</feature>
<evidence type="ECO:0000256" key="2">
    <source>
        <dbReference type="SAM" id="MobiDB-lite"/>
    </source>
</evidence>
<dbReference type="Pfam" id="PF15067">
    <property type="entry name" value="FAM124"/>
    <property type="match status" value="1"/>
</dbReference>
<comment type="similarity">
    <text evidence="1">Belongs to the FAM124 family.</text>
</comment>
<protein>
    <recommendedName>
        <fullName evidence="3">FAM124 domain-containing protein</fullName>
    </recommendedName>
</protein>
<gene>
    <name evidence="4" type="ORF">SNE40_000140</name>
</gene>